<dbReference type="PANTHER" id="PTHR43140:SF1">
    <property type="entry name" value="TYPE I RESTRICTION ENZYME ECOKI SPECIFICITY SUBUNIT"/>
    <property type="match status" value="1"/>
</dbReference>
<evidence type="ECO:0000256" key="1">
    <source>
        <dbReference type="ARBA" id="ARBA00010923"/>
    </source>
</evidence>
<evidence type="ECO:0000313" key="6">
    <source>
        <dbReference type="Proteomes" id="UP001432360"/>
    </source>
</evidence>
<dbReference type="Gene3D" id="1.10.287.1120">
    <property type="entry name" value="Bipartite methylase S protein"/>
    <property type="match status" value="1"/>
</dbReference>
<reference evidence="5" key="1">
    <citation type="submission" date="2023-08" db="EMBL/GenBank/DDBJ databases">
        <title>Complete genome sequence of Sinorhizobium chiapanecum ITTG S70 isolated from Acaciella angustissima nodules in Chiapas-Mexico.</title>
        <authorList>
            <person name="Rincon-Rosales R."/>
            <person name="Rogel M.A."/>
            <person name="Rincon-Medina C.I."/>
            <person name="Guerrero G."/>
            <person name="Manzano-Gomez L.A."/>
            <person name="Lopez-Lopez A."/>
            <person name="Rincon Molina F.A."/>
            <person name="Martinez-Romero E."/>
        </authorList>
    </citation>
    <scope>NUCLEOTIDE SEQUENCE</scope>
    <source>
        <strain evidence="5">ITTG S70</strain>
    </source>
</reference>
<evidence type="ECO:0000259" key="4">
    <source>
        <dbReference type="Pfam" id="PF01420"/>
    </source>
</evidence>
<dbReference type="GO" id="GO:0004519">
    <property type="term" value="F:endonuclease activity"/>
    <property type="evidence" value="ECO:0007669"/>
    <property type="project" value="UniProtKB-KW"/>
</dbReference>
<dbReference type="Pfam" id="PF01420">
    <property type="entry name" value="Methylase_S"/>
    <property type="match status" value="1"/>
</dbReference>
<dbReference type="PANTHER" id="PTHR43140">
    <property type="entry name" value="TYPE-1 RESTRICTION ENZYME ECOKI SPECIFICITY PROTEIN"/>
    <property type="match status" value="1"/>
</dbReference>
<keyword evidence="5" id="KW-0255">Endonuclease</keyword>
<dbReference type="CDD" id="cd17267">
    <property type="entry name" value="RMtype1_S_EcoAO83I-TRD1-CR1_like"/>
    <property type="match status" value="1"/>
</dbReference>
<proteinExistence type="inferred from homology"/>
<name>A0ABZ2BC33_9HYPH</name>
<accession>A0ABZ2BC33</accession>
<sequence>MSAQAYPHYKRTGVDWPPEVPSTWEMRPVKRLSTLVYGDALPSDVRDETGEVPVYGSNGAFGKHSEANTSAPAILVGRKGSYGALNWSDVPSFAIDTVYYVDPPHSKCNLRWLYWAFHTANFGTLSQDTGVPGLSREAAYEVRLPYPSKSEQAAIAAFLDLETAKIDALVEEQKRLIELLKEKRQAVISHAVTKGLNPNVSLKDTGIEWLREAPEHWELVQLKRCLRSVDYGISDTLGPEGAVAILRMGNIQDGRIDLGDLKFVDAVDSALLLDRGDLLYNRTNSLDQIGKVGLYVPGDLQAVSFASYLVRLRTSPDCCPDFFAYALNTEGILGVARARAFVAIGQCNLNPSRYSEIVVAKPPLAEQIAIVEHLRRATSALDELRDQAEKSVTLLQERRLALISAAVTGKVDVRGLVDIEDAA</sequence>
<dbReference type="RefSeq" id="WP_331373244.1">
    <property type="nucleotide sequence ID" value="NZ_CP133148.1"/>
</dbReference>
<dbReference type="InterPro" id="IPR000055">
    <property type="entry name" value="Restrct_endonuc_typeI_TRD"/>
</dbReference>
<gene>
    <name evidence="5" type="ORF">RB548_01140</name>
</gene>
<dbReference type="EMBL" id="CP133148">
    <property type="protein sequence ID" value="WVT04050.1"/>
    <property type="molecule type" value="Genomic_DNA"/>
</dbReference>
<evidence type="ECO:0000256" key="2">
    <source>
        <dbReference type="ARBA" id="ARBA00022747"/>
    </source>
</evidence>
<keyword evidence="3" id="KW-0238">DNA-binding</keyword>
<keyword evidence="6" id="KW-1185">Reference proteome</keyword>
<dbReference type="Proteomes" id="UP001432360">
    <property type="component" value="Chromosome"/>
</dbReference>
<feature type="domain" description="Type I restriction modification DNA specificity" evidence="4">
    <location>
        <begin position="21"/>
        <end position="171"/>
    </location>
</feature>
<dbReference type="InterPro" id="IPR051212">
    <property type="entry name" value="Type-I_RE_S_subunit"/>
</dbReference>
<dbReference type="InterPro" id="IPR044946">
    <property type="entry name" value="Restrct_endonuc_typeI_TRD_sf"/>
</dbReference>
<dbReference type="SUPFAM" id="SSF116734">
    <property type="entry name" value="DNA methylase specificity domain"/>
    <property type="match status" value="2"/>
</dbReference>
<dbReference type="EC" id="3.1.21.-" evidence="5"/>
<keyword evidence="2" id="KW-0680">Restriction system</keyword>
<protein>
    <submittedName>
        <fullName evidence="5">Restriction endonuclease subunit S</fullName>
        <ecNumber evidence="5">3.1.21.-</ecNumber>
    </submittedName>
</protein>
<evidence type="ECO:0000256" key="3">
    <source>
        <dbReference type="ARBA" id="ARBA00023125"/>
    </source>
</evidence>
<comment type="similarity">
    <text evidence="1">Belongs to the type-I restriction system S methylase family.</text>
</comment>
<organism evidence="5 6">
    <name type="scientific">Sinorhizobium chiapasense</name>
    <dbReference type="NCBI Taxonomy" id="501572"/>
    <lineage>
        <taxon>Bacteria</taxon>
        <taxon>Pseudomonadati</taxon>
        <taxon>Pseudomonadota</taxon>
        <taxon>Alphaproteobacteria</taxon>
        <taxon>Hyphomicrobiales</taxon>
        <taxon>Rhizobiaceae</taxon>
        <taxon>Sinorhizobium/Ensifer group</taxon>
        <taxon>Sinorhizobium</taxon>
    </lineage>
</organism>
<keyword evidence="5" id="KW-0540">Nuclease</keyword>
<dbReference type="GO" id="GO:0016787">
    <property type="term" value="F:hydrolase activity"/>
    <property type="evidence" value="ECO:0007669"/>
    <property type="project" value="UniProtKB-KW"/>
</dbReference>
<keyword evidence="5" id="KW-0378">Hydrolase</keyword>
<dbReference type="Gene3D" id="3.90.220.20">
    <property type="entry name" value="DNA methylase specificity domains"/>
    <property type="match status" value="2"/>
</dbReference>
<evidence type="ECO:0000313" key="5">
    <source>
        <dbReference type="EMBL" id="WVT04050.1"/>
    </source>
</evidence>
<dbReference type="CDD" id="cd17524">
    <property type="entry name" value="RMtype1_S_EcoUTORF5051P-TRD2-CR2_like"/>
    <property type="match status" value="1"/>
</dbReference>